<evidence type="ECO:0000313" key="2">
    <source>
        <dbReference type="EMBL" id="KAF3325707.1"/>
    </source>
</evidence>
<keyword evidence="2" id="KW-0121">Carboxypeptidase</keyword>
<accession>A0A833V609</accession>
<dbReference type="GO" id="GO:0004180">
    <property type="term" value="F:carboxypeptidase activity"/>
    <property type="evidence" value="ECO:0007669"/>
    <property type="project" value="UniProtKB-KW"/>
</dbReference>
<keyword evidence="3" id="KW-1185">Reference proteome</keyword>
<dbReference type="EMBL" id="SWLB01000019">
    <property type="protein sequence ID" value="KAF3325707.1"/>
    <property type="molecule type" value="Genomic_DNA"/>
</dbReference>
<keyword evidence="2" id="KW-0378">Hydrolase</keyword>
<protein>
    <submittedName>
        <fullName evidence="2">Serine carboxypeptidase-like 27</fullName>
    </submittedName>
</protein>
<dbReference type="Proteomes" id="UP000623129">
    <property type="component" value="Unassembled WGS sequence"/>
</dbReference>
<reference evidence="2" key="1">
    <citation type="submission" date="2020-01" db="EMBL/GenBank/DDBJ databases">
        <title>Genome sequence of Kobresia littledalei, the first chromosome-level genome in the family Cyperaceae.</title>
        <authorList>
            <person name="Qu G."/>
        </authorList>
    </citation>
    <scope>NUCLEOTIDE SEQUENCE</scope>
    <source>
        <strain evidence="2">C.B.Clarke</strain>
        <tissue evidence="2">Leaf</tissue>
    </source>
</reference>
<feature type="region of interest" description="Disordered" evidence="1">
    <location>
        <begin position="87"/>
        <end position="131"/>
    </location>
</feature>
<evidence type="ECO:0000256" key="1">
    <source>
        <dbReference type="SAM" id="MobiDB-lite"/>
    </source>
</evidence>
<dbReference type="OrthoDB" id="443318at2759"/>
<keyword evidence="2" id="KW-0645">Protease</keyword>
<feature type="compositionally biased region" description="Basic and acidic residues" evidence="1">
    <location>
        <begin position="92"/>
        <end position="111"/>
    </location>
</feature>
<organism evidence="2 3">
    <name type="scientific">Carex littledalei</name>
    <dbReference type="NCBI Taxonomy" id="544730"/>
    <lineage>
        <taxon>Eukaryota</taxon>
        <taxon>Viridiplantae</taxon>
        <taxon>Streptophyta</taxon>
        <taxon>Embryophyta</taxon>
        <taxon>Tracheophyta</taxon>
        <taxon>Spermatophyta</taxon>
        <taxon>Magnoliopsida</taxon>
        <taxon>Liliopsida</taxon>
        <taxon>Poales</taxon>
        <taxon>Cyperaceae</taxon>
        <taxon>Cyperoideae</taxon>
        <taxon>Cariceae</taxon>
        <taxon>Carex</taxon>
        <taxon>Carex subgen. Euthyceras</taxon>
    </lineage>
</organism>
<dbReference type="AlphaFoldDB" id="A0A833V609"/>
<comment type="caution">
    <text evidence="2">The sequence shown here is derived from an EMBL/GenBank/DDBJ whole genome shotgun (WGS) entry which is preliminary data.</text>
</comment>
<evidence type="ECO:0000313" key="3">
    <source>
        <dbReference type="Proteomes" id="UP000623129"/>
    </source>
</evidence>
<proteinExistence type="predicted"/>
<name>A0A833V609_9POAL</name>
<gene>
    <name evidence="2" type="ORF">FCM35_KLT08787</name>
</gene>
<sequence length="131" mass="14325">MPCDVEDLLGTMLAISMGVIQVTILMNGGGTTLDGEDELQMVPWLNMEDAGGDTNSVVPLTGTRYSIDALNLSSVTSWYAWYDVQAGGGGIREGEGDKREREEGSEREKKAVGQVQRRLVSSWRGGEEERR</sequence>